<comment type="caution">
    <text evidence="2">The sequence shown here is derived from an EMBL/GenBank/DDBJ whole genome shotgun (WGS) entry which is preliminary data.</text>
</comment>
<dbReference type="NCBIfam" id="NF006871">
    <property type="entry name" value="PRK09367.1"/>
    <property type="match status" value="1"/>
</dbReference>
<dbReference type="InterPro" id="IPR008948">
    <property type="entry name" value="L-Aspartase-like"/>
</dbReference>
<proteinExistence type="predicted"/>
<dbReference type="InterPro" id="IPR024083">
    <property type="entry name" value="Fumarase/histidase_N"/>
</dbReference>
<dbReference type="PANTHER" id="PTHR10362">
    <property type="entry name" value="HISTIDINE AMMONIA-LYASE"/>
    <property type="match status" value="1"/>
</dbReference>
<accession>A0ABU4FNB1</accession>
<dbReference type="Gene3D" id="1.20.200.10">
    <property type="entry name" value="Fumarase/aspartase (Central domain)"/>
    <property type="match status" value="1"/>
</dbReference>
<reference evidence="2 3" key="1">
    <citation type="submission" date="2023-10" db="EMBL/GenBank/DDBJ databases">
        <title>Characterization of rhizosphere-enriched actinobacteria from wheat plants lab-grown on chernevaya soil.</title>
        <authorList>
            <person name="Tikhonova E.N."/>
            <person name="Konopkin A."/>
            <person name="Kravchenko I.K."/>
        </authorList>
    </citation>
    <scope>NUCLEOTIDE SEQUENCE [LARGE SCALE GENOMIC DNA]</scope>
    <source>
        <strain evidence="2 3">RR29</strain>
    </source>
</reference>
<sequence length="514" mass="55015">MAAPEITVVTLGPEPISIEQFVAVARHGARVEFDATYVDRVRKSRALVERFLAENRLVYGVTTGFGDNVTEVIDPADAERLQRNIVRSHAVSVGEPLPVEVVRAIALMELAGLGEGFSGIRFETLELIRRMLNSGVTPHVPGEGSVGYLAPEAHMALVLLGEGRAWYGGELLPGAEALARIGERPTQLACKEGLSLTNGTHSVTAIAVLAAHDAEVAATTADIAASLSVQALKGTVRAYDARIQERKRHPEQAAVAENLRRLTASSAISAEFLDHRLQDPLSLRAVPQMHGGAKRALAQAREVIVEELHSVGDNPVIHPEGEDGVALSGANCDSTYVGIQADTMVNAMTVLAKVSERRTDRMVNSNFSELPAFLVRQQPGLNSGYMIAQYTAAALTMELRGLAVPASADNVTTSANQEDTVGNAYLAAMKAYRATRKLGYVIAIELMCATQALDLLAPLSPSPAAEALRARIRETVPTVTEDRVFHNDIEHIAELVRNGEVLRAVEGVVGALCR</sequence>
<dbReference type="Pfam" id="PF00221">
    <property type="entry name" value="Lyase_aromatic"/>
    <property type="match status" value="1"/>
</dbReference>
<dbReference type="EC" id="4.3.1.3" evidence="2"/>
<protein>
    <submittedName>
        <fullName evidence="2">Histidine ammonia-lyase</fullName>
        <ecNumber evidence="2">4.3.1.3</ecNumber>
    </submittedName>
</protein>
<dbReference type="InterPro" id="IPR001106">
    <property type="entry name" value="Aromatic_Lyase"/>
</dbReference>
<name>A0ABU4FNB1_9ACTN</name>
<keyword evidence="3" id="KW-1185">Reference proteome</keyword>
<dbReference type="Proteomes" id="UP001187346">
    <property type="component" value="Unassembled WGS sequence"/>
</dbReference>
<dbReference type="Gene3D" id="1.10.275.10">
    <property type="entry name" value="Fumarase/aspartase (N-terminal domain)"/>
    <property type="match status" value="1"/>
</dbReference>
<evidence type="ECO:0000313" key="2">
    <source>
        <dbReference type="EMBL" id="MDV7222097.1"/>
    </source>
</evidence>
<dbReference type="RefSeq" id="WP_317775069.1">
    <property type="nucleotide sequence ID" value="NZ_JAWMAJ010000206.1"/>
</dbReference>
<evidence type="ECO:0000313" key="3">
    <source>
        <dbReference type="Proteomes" id="UP001187346"/>
    </source>
</evidence>
<evidence type="ECO:0000256" key="1">
    <source>
        <dbReference type="ARBA" id="ARBA00023239"/>
    </source>
</evidence>
<dbReference type="GO" id="GO:0004397">
    <property type="term" value="F:histidine ammonia-lyase activity"/>
    <property type="evidence" value="ECO:0007669"/>
    <property type="project" value="UniProtKB-EC"/>
</dbReference>
<dbReference type="EMBL" id="JAWMAJ010000206">
    <property type="protein sequence ID" value="MDV7222097.1"/>
    <property type="molecule type" value="Genomic_DNA"/>
</dbReference>
<dbReference type="SUPFAM" id="SSF48557">
    <property type="entry name" value="L-aspartase-like"/>
    <property type="match status" value="1"/>
</dbReference>
<organism evidence="2 3">
    <name type="scientific">Streptomyces prunicolor</name>
    <dbReference type="NCBI Taxonomy" id="67348"/>
    <lineage>
        <taxon>Bacteria</taxon>
        <taxon>Bacillati</taxon>
        <taxon>Actinomycetota</taxon>
        <taxon>Actinomycetes</taxon>
        <taxon>Kitasatosporales</taxon>
        <taxon>Streptomycetaceae</taxon>
        <taxon>Streptomyces</taxon>
    </lineage>
</organism>
<dbReference type="CDD" id="cd00332">
    <property type="entry name" value="PAL-HAL"/>
    <property type="match status" value="1"/>
</dbReference>
<keyword evidence="1 2" id="KW-0456">Lyase</keyword>
<gene>
    <name evidence="2" type="ORF">R5A26_39815</name>
</gene>